<proteinExistence type="predicted"/>
<keyword evidence="1" id="KW-0472">Membrane</keyword>
<name>A0A9P7GQS1_9AGAR</name>
<comment type="caution">
    <text evidence="2">The sequence shown here is derived from an EMBL/GenBank/DDBJ whole genome shotgun (WGS) entry which is preliminary data.</text>
</comment>
<keyword evidence="1" id="KW-1133">Transmembrane helix</keyword>
<keyword evidence="1" id="KW-0812">Transmembrane</keyword>
<feature type="transmembrane region" description="Helical" evidence="1">
    <location>
        <begin position="12"/>
        <end position="33"/>
    </location>
</feature>
<dbReference type="OrthoDB" id="10661423at2759"/>
<feature type="transmembrane region" description="Helical" evidence="1">
    <location>
        <begin position="109"/>
        <end position="131"/>
    </location>
</feature>
<feature type="transmembrane region" description="Helical" evidence="1">
    <location>
        <begin position="143"/>
        <end position="172"/>
    </location>
</feature>
<evidence type="ECO:0000313" key="2">
    <source>
        <dbReference type="EMBL" id="KAG5653690.1"/>
    </source>
</evidence>
<evidence type="ECO:0000256" key="1">
    <source>
        <dbReference type="SAM" id="Phobius"/>
    </source>
</evidence>
<sequence>MSTIISNIVVPLIWLPIAPLITVSDITIGHTILQNAHPQSPAWSPPLAYTVSAGAIGGTILGVPLVPLFIYLLFIRASQRLQKHRLAHPEDGSVDCCRPLNSFTSPLEWAACAAIIFAGAPAAGALGVACLPESSKVLSPGRAAIAGVVGGGVIWGCIFGFMVLLLAAFAAWMNVRAYRIRKENERYLAQRDSLSSGSPRSSDSATFK</sequence>
<organism evidence="2 3">
    <name type="scientific">Sphagnurus paluster</name>
    <dbReference type="NCBI Taxonomy" id="117069"/>
    <lineage>
        <taxon>Eukaryota</taxon>
        <taxon>Fungi</taxon>
        <taxon>Dikarya</taxon>
        <taxon>Basidiomycota</taxon>
        <taxon>Agaricomycotina</taxon>
        <taxon>Agaricomycetes</taxon>
        <taxon>Agaricomycetidae</taxon>
        <taxon>Agaricales</taxon>
        <taxon>Tricholomatineae</taxon>
        <taxon>Lyophyllaceae</taxon>
        <taxon>Sphagnurus</taxon>
    </lineage>
</organism>
<gene>
    <name evidence="2" type="ORF">H0H81_011442</name>
</gene>
<dbReference type="EMBL" id="JABCKI010000039">
    <property type="protein sequence ID" value="KAG5653690.1"/>
    <property type="molecule type" value="Genomic_DNA"/>
</dbReference>
<dbReference type="AlphaFoldDB" id="A0A9P7GQS1"/>
<dbReference type="Proteomes" id="UP000717328">
    <property type="component" value="Unassembled WGS sequence"/>
</dbReference>
<evidence type="ECO:0000313" key="3">
    <source>
        <dbReference type="Proteomes" id="UP000717328"/>
    </source>
</evidence>
<feature type="transmembrane region" description="Helical" evidence="1">
    <location>
        <begin position="53"/>
        <end position="75"/>
    </location>
</feature>
<keyword evidence="3" id="KW-1185">Reference proteome</keyword>
<protein>
    <submittedName>
        <fullName evidence="2">Uncharacterized protein</fullName>
    </submittedName>
</protein>
<reference evidence="2" key="1">
    <citation type="submission" date="2021-02" db="EMBL/GenBank/DDBJ databases">
        <authorList>
            <person name="Nieuwenhuis M."/>
            <person name="Van De Peppel L.J.J."/>
        </authorList>
    </citation>
    <scope>NUCLEOTIDE SEQUENCE</scope>
    <source>
        <strain evidence="2">D49</strain>
    </source>
</reference>
<accession>A0A9P7GQS1</accession>
<reference evidence="2" key="2">
    <citation type="submission" date="2021-10" db="EMBL/GenBank/DDBJ databases">
        <title>Phylogenomics reveals ancestral predisposition of the termite-cultivated fungus Termitomyces towards a domesticated lifestyle.</title>
        <authorList>
            <person name="Auxier B."/>
            <person name="Grum-Grzhimaylo A."/>
            <person name="Cardenas M.E."/>
            <person name="Lodge J.D."/>
            <person name="Laessoe T."/>
            <person name="Pedersen O."/>
            <person name="Smith M.E."/>
            <person name="Kuyper T.W."/>
            <person name="Franco-Molano E.A."/>
            <person name="Baroni T.J."/>
            <person name="Aanen D.K."/>
        </authorList>
    </citation>
    <scope>NUCLEOTIDE SEQUENCE</scope>
    <source>
        <strain evidence="2">D49</strain>
    </source>
</reference>